<reference evidence="1" key="1">
    <citation type="submission" date="2018-02" db="EMBL/GenBank/DDBJ databases">
        <authorList>
            <person name="Silar P."/>
        </authorList>
    </citation>
    <scope>NUCLEOTIDE SEQUENCE [LARGE SCALE GENOMIC DNA]</scope>
    <source>
        <strain evidence="1">T</strain>
    </source>
</reference>
<evidence type="ECO:0000313" key="2">
    <source>
        <dbReference type="Proteomes" id="UP000280685"/>
    </source>
</evidence>
<name>A0ABY6S1Q9_PODCO</name>
<accession>A0ABY6S1Q9</accession>
<dbReference type="EMBL" id="LR026965">
    <property type="protein sequence ID" value="VBB75427.1"/>
    <property type="molecule type" value="Genomic_DNA"/>
</dbReference>
<gene>
    <name evidence="1" type="ORF">PODCO_203750</name>
</gene>
<sequence length="15" mass="1833">MRARQPWKLHDPNAL</sequence>
<keyword evidence="2" id="KW-1185">Reference proteome</keyword>
<organism evidence="1 2">
    <name type="scientific">Podospora comata</name>
    <dbReference type="NCBI Taxonomy" id="48703"/>
    <lineage>
        <taxon>Eukaryota</taxon>
        <taxon>Fungi</taxon>
        <taxon>Dikarya</taxon>
        <taxon>Ascomycota</taxon>
        <taxon>Pezizomycotina</taxon>
        <taxon>Sordariomycetes</taxon>
        <taxon>Sordariomycetidae</taxon>
        <taxon>Sordariales</taxon>
        <taxon>Podosporaceae</taxon>
        <taxon>Podospora</taxon>
    </lineage>
</organism>
<proteinExistence type="predicted"/>
<protein>
    <submittedName>
        <fullName evidence="1">Uncharacterized protein</fullName>
    </submittedName>
</protein>
<evidence type="ECO:0000313" key="1">
    <source>
        <dbReference type="EMBL" id="VBB75427.1"/>
    </source>
</evidence>
<dbReference type="Proteomes" id="UP000280685">
    <property type="component" value="Chromosome 2"/>
</dbReference>